<evidence type="ECO:0000256" key="1">
    <source>
        <dbReference type="ARBA" id="ARBA00022737"/>
    </source>
</evidence>
<dbReference type="CDD" id="cd21321">
    <property type="entry name" value="CH_SPTBN2_rpt2"/>
    <property type="match status" value="1"/>
</dbReference>
<comment type="caution">
    <text evidence="5">The sequence shown here is derived from an EMBL/GenBank/DDBJ whole genome shotgun (WGS) entry which is preliminary data.</text>
</comment>
<dbReference type="SMART" id="SM00033">
    <property type="entry name" value="CH"/>
    <property type="match status" value="2"/>
</dbReference>
<feature type="domain" description="Calponin-homology (CH)" evidence="4">
    <location>
        <begin position="114"/>
        <end position="219"/>
    </location>
</feature>
<reference evidence="5" key="1">
    <citation type="submission" date="2023-07" db="EMBL/GenBank/DDBJ databases">
        <authorList>
            <person name="Stuckert A."/>
        </authorList>
    </citation>
    <scope>NUCLEOTIDE SEQUENCE</scope>
</reference>
<dbReference type="InterPro" id="IPR001715">
    <property type="entry name" value="CH_dom"/>
</dbReference>
<keyword evidence="6" id="KW-1185">Reference proteome</keyword>
<accession>A0ABN9MC90</accession>
<dbReference type="InterPro" id="IPR001589">
    <property type="entry name" value="Actinin_actin-bd_CS"/>
</dbReference>
<dbReference type="SMART" id="SM00150">
    <property type="entry name" value="SPEC"/>
    <property type="match status" value="12"/>
</dbReference>
<dbReference type="SUPFAM" id="SSF46966">
    <property type="entry name" value="Spectrin repeat"/>
    <property type="match status" value="11"/>
</dbReference>
<sequence length="1601" mass="185228">MAVWRRHPPNIRDLEQFAKEEWSKIPAELCKKLIDGYRKRLPKPTKGRMRIHCLENVDKALQFLKEQKVHLENMGSHDIVDGNHRLTLGLIWTIILRFQIQDISVETEDNKEKKSAKDALLLWCQMKTAGYPNVNVHNFTTSWRDGLAFNAIVHKHRPDIIDFDTLKKSNAHHNLQNAFNIAERELGLTKLLDPEDVNVDQPDEKSIITYVATFYHYFSKMKALAVEGKRIGKVLDHAIEADQLIENYERLASELLQWIEQMIITLNDRKLANSLSGVQNQLQAFNTYRTVEKPPKFTEKGNLEVLLFTIQSKMRANNQKVYTPREGKLIFDINKAWERLEKAEHERELALRDELIRQEKLEQLAARFDRKAAMRETWLSENQRLVSQDNFGVDLAAVEAAVRKHEAIETDIVAYSERVQAVNAVANELEAENYHDIRRILARKSNVTRLWDYLRELVAARRQRLLMNLELQRMFQDLLYLMDWTDEMKGRLQSEDYGKHLHGVEDLLQTHTLVEADIAVQAERVKSVGAVARKFMDDDEGYKPCDPEVVRKRVQLLEQQYAELCNLSAARRSKLEESRRLWKFFWDMGEEEAWIREQSRLLLSDDYGKDITSSLRLISKHNAFRDEMSGRYGPLQQTVAEGDELVAQGHFGAGEIEEKIFEVKGQWKQLEALAEDRGSKLREAYSYYQFQADANDAEVWILDTLRLVSSNDVGHDEYSTQRLIKKHKDVEEEILNHRPAIDALHEQASVLPPSYAHSPEVDGRLPALEQRYEELVTLAAHRKQALQDSLALYKMFSEADACILWIDEKEQWLNGMEIPEKLEDLEVIQQRFETLEAEMNNLASRIADVNEVAGLLLDTDHRNEESIRDIQDQLNARWNNFRQLVGQKRSALDSALEIQNYHLECNETVCWMREKTKVIESTQSLGNDLAGVTALQRKLTGMERDLEAIQGKVGDLHAESEKLISEHPQKASAIAGSLSDIDETWDELKDTMKRREETLGEASKLQGFLRDLDDFQSWLSRAQTAVASEDFPADLVEAERLLAQHEGIRNEIERYGADYKRIRDVGEEVTRGQTDAQYMFLQQRLKALDTGWNELGQMWENRHQLLSQGYSFQVFLRDTKQVEGFLNNQEYVLSHTEMPTTLQAAEAAIKRHEDFMTTMDANDEKIRGLVESGKKLIQEENVNSEKIQEKVTHKKNRATANDVLSRLKDNRDLQHFLQDSQELTLWINEKMLTAQDVSYDEARNLHSKWQKHQAFMAELASNKDWLDKIDKEGQQLIAEKKPELEPVVREKLDSLHALWDELESTTQSKAQCLFDANRAELFTQSCSALEGWLQNLEGQLHSDDYGKDLTSVNILLNKQQMLENQMEIREKELEAIQSQAQALGQEDANIVEVDSKNRTVATKFSELRAPLNERRKLLLASKEGHQFNRDLEDEILWVKERKPMAISTEHGKDLPSVQLLIKKNQTLQKEIQGHRPRIDDILEKGNSMVKNSALDDQEIGERLELLGSTWEELTTEAAKRHGRLEESHAAQQFYADAAEAEAWMGEQELHMMSEEKAKMLRDKFREFSRDTSNIGQERVDAVNLMADDLIFLWTFGKCHCG</sequence>
<dbReference type="Gene3D" id="1.10.418.10">
    <property type="entry name" value="Calponin-like domain"/>
    <property type="match status" value="2"/>
</dbReference>
<dbReference type="Proteomes" id="UP001176940">
    <property type="component" value="Unassembled WGS sequence"/>
</dbReference>
<gene>
    <name evidence="5" type="ORF">RIMI_LOCUS17812646</name>
</gene>
<organism evidence="5 6">
    <name type="scientific">Ranitomeya imitator</name>
    <name type="common">mimic poison frog</name>
    <dbReference type="NCBI Taxonomy" id="111125"/>
    <lineage>
        <taxon>Eukaryota</taxon>
        <taxon>Metazoa</taxon>
        <taxon>Chordata</taxon>
        <taxon>Craniata</taxon>
        <taxon>Vertebrata</taxon>
        <taxon>Euteleostomi</taxon>
        <taxon>Amphibia</taxon>
        <taxon>Batrachia</taxon>
        <taxon>Anura</taxon>
        <taxon>Neobatrachia</taxon>
        <taxon>Hyloidea</taxon>
        <taxon>Dendrobatidae</taxon>
        <taxon>Dendrobatinae</taxon>
        <taxon>Ranitomeya</taxon>
    </lineage>
</organism>
<dbReference type="SUPFAM" id="SSF47576">
    <property type="entry name" value="Calponin-homology domain, CH-domain"/>
    <property type="match status" value="1"/>
</dbReference>
<evidence type="ECO:0000256" key="3">
    <source>
        <dbReference type="SAM" id="Coils"/>
    </source>
</evidence>
<evidence type="ECO:0000259" key="4">
    <source>
        <dbReference type="PROSITE" id="PS50021"/>
    </source>
</evidence>
<evidence type="ECO:0000313" key="5">
    <source>
        <dbReference type="EMBL" id="CAJ0961584.1"/>
    </source>
</evidence>
<proteinExistence type="predicted"/>
<dbReference type="Pfam" id="PF00435">
    <property type="entry name" value="Spectrin"/>
    <property type="match status" value="13"/>
</dbReference>
<dbReference type="PANTHER" id="PTHR11915">
    <property type="entry name" value="SPECTRIN/FILAMIN RELATED CYTOSKELETAL PROTEIN"/>
    <property type="match status" value="1"/>
</dbReference>
<keyword evidence="2" id="KW-0009">Actin-binding</keyword>
<feature type="coiled-coil region" evidence="3">
    <location>
        <begin position="818"/>
        <end position="852"/>
    </location>
</feature>
<dbReference type="Gene3D" id="1.20.58.60">
    <property type="match status" value="9"/>
</dbReference>
<dbReference type="PROSITE" id="PS00020">
    <property type="entry name" value="ACTININ_2"/>
    <property type="match status" value="1"/>
</dbReference>
<keyword evidence="3" id="KW-0175">Coiled coil</keyword>
<dbReference type="InterPro" id="IPR036872">
    <property type="entry name" value="CH_dom_sf"/>
</dbReference>
<evidence type="ECO:0000256" key="2">
    <source>
        <dbReference type="ARBA" id="ARBA00023203"/>
    </source>
</evidence>
<evidence type="ECO:0000313" key="6">
    <source>
        <dbReference type="Proteomes" id="UP001176940"/>
    </source>
</evidence>
<keyword evidence="1" id="KW-0677">Repeat</keyword>
<dbReference type="CDD" id="cd00176">
    <property type="entry name" value="SPEC"/>
    <property type="match status" value="7"/>
</dbReference>
<name>A0ABN9MC90_9NEOB</name>
<dbReference type="EMBL" id="CAUEEQ010052870">
    <property type="protein sequence ID" value="CAJ0961584.1"/>
    <property type="molecule type" value="Genomic_DNA"/>
</dbReference>
<feature type="domain" description="Calponin-homology (CH)" evidence="4">
    <location>
        <begin position="1"/>
        <end position="99"/>
    </location>
</feature>
<feature type="coiled-coil region" evidence="3">
    <location>
        <begin position="1352"/>
        <end position="1386"/>
    </location>
</feature>
<dbReference type="InterPro" id="IPR018159">
    <property type="entry name" value="Spectrin/alpha-actinin"/>
</dbReference>
<dbReference type="InterPro" id="IPR002017">
    <property type="entry name" value="Spectrin_repeat"/>
</dbReference>
<dbReference type="Pfam" id="PF00307">
    <property type="entry name" value="CH"/>
    <property type="match status" value="2"/>
</dbReference>
<dbReference type="PROSITE" id="PS50021">
    <property type="entry name" value="CH"/>
    <property type="match status" value="2"/>
</dbReference>
<protein>
    <recommendedName>
        <fullName evidence="4">Calponin-homology (CH) domain-containing protein</fullName>
    </recommendedName>
</protein>